<dbReference type="EC" id="3.1.22.-" evidence="15"/>
<dbReference type="GO" id="GO:0000727">
    <property type="term" value="P:double-strand break repair via break-induced replication"/>
    <property type="evidence" value="ECO:0007669"/>
    <property type="project" value="UniProtKB-UniRule"/>
</dbReference>
<dbReference type="GO" id="GO:0015074">
    <property type="term" value="P:DNA integration"/>
    <property type="evidence" value="ECO:0007669"/>
    <property type="project" value="InterPro"/>
</dbReference>
<dbReference type="PROSITE" id="PS50994">
    <property type="entry name" value="INTEGRASE"/>
    <property type="match status" value="1"/>
</dbReference>
<keyword evidence="6 15" id="KW-0479">Metal-binding</keyword>
<evidence type="ECO:0000256" key="6">
    <source>
        <dbReference type="ARBA" id="ARBA00022723"/>
    </source>
</evidence>
<dbReference type="InterPro" id="IPR013103">
    <property type="entry name" value="RVT_2"/>
</dbReference>
<dbReference type="Pfam" id="PF14244">
    <property type="entry name" value="Retrotran_gag_3"/>
    <property type="match status" value="1"/>
</dbReference>
<evidence type="ECO:0000256" key="1">
    <source>
        <dbReference type="ARBA" id="ARBA00001946"/>
    </source>
</evidence>
<dbReference type="InterPro" id="IPR033309">
    <property type="entry name" value="Mus81"/>
</dbReference>
<dbReference type="Pfam" id="PF21136">
    <property type="entry name" value="WHD_MUS81"/>
    <property type="match status" value="1"/>
</dbReference>
<comment type="subcellular location">
    <subcellularLocation>
        <location evidence="2 15">Nucleus</location>
    </subcellularLocation>
</comment>
<dbReference type="Pfam" id="PF07727">
    <property type="entry name" value="RVT_2"/>
    <property type="match status" value="1"/>
</dbReference>
<evidence type="ECO:0000256" key="7">
    <source>
        <dbReference type="ARBA" id="ARBA00022759"/>
    </source>
</evidence>
<reference evidence="18 19" key="1">
    <citation type="submission" date="2020-12" db="EMBL/GenBank/DDBJ databases">
        <title>Concerted genomic and epigenomic changes stabilize Arabidopsis allopolyploids.</title>
        <authorList>
            <person name="Chen Z."/>
        </authorList>
    </citation>
    <scope>NUCLEOTIDE SEQUENCE [LARGE SCALE GENOMIC DNA]</scope>
    <source>
        <strain evidence="18">Allo738</strain>
        <tissue evidence="18">Leaf</tissue>
    </source>
</reference>
<comment type="cofactor">
    <cofactor evidence="1 15">
        <name>Mg(2+)</name>
        <dbReference type="ChEBI" id="CHEBI:18420"/>
    </cofactor>
</comment>
<evidence type="ECO:0000256" key="2">
    <source>
        <dbReference type="ARBA" id="ARBA00004123"/>
    </source>
</evidence>
<dbReference type="Proteomes" id="UP000694240">
    <property type="component" value="Chromosome 12"/>
</dbReference>
<dbReference type="Pfam" id="PF13976">
    <property type="entry name" value="gag_pre-integrs"/>
    <property type="match status" value="1"/>
</dbReference>
<dbReference type="GO" id="GO:0000712">
    <property type="term" value="P:resolution of meiotic recombination intermediates"/>
    <property type="evidence" value="ECO:0007669"/>
    <property type="project" value="TreeGrafter"/>
</dbReference>
<keyword evidence="9 15" id="KW-0378">Hydrolase</keyword>
<dbReference type="SMART" id="SM00891">
    <property type="entry name" value="ERCC4"/>
    <property type="match status" value="1"/>
</dbReference>
<keyword evidence="13 15" id="KW-0539">Nucleus</keyword>
<dbReference type="GO" id="GO:0006308">
    <property type="term" value="P:DNA catabolic process"/>
    <property type="evidence" value="ECO:0007669"/>
    <property type="project" value="UniProtKB-UniRule"/>
</dbReference>
<dbReference type="Pfam" id="PF00665">
    <property type="entry name" value="rve"/>
    <property type="match status" value="1"/>
</dbReference>
<accession>A0A8T1YDE4</accession>
<evidence type="ECO:0000256" key="5">
    <source>
        <dbReference type="ARBA" id="ARBA00022722"/>
    </source>
</evidence>
<dbReference type="EMBL" id="JAEFBK010000012">
    <property type="protein sequence ID" value="KAG7543913.1"/>
    <property type="molecule type" value="Genomic_DNA"/>
</dbReference>
<dbReference type="GO" id="GO:0005634">
    <property type="term" value="C:nucleus"/>
    <property type="evidence" value="ECO:0007669"/>
    <property type="project" value="UniProtKB-SubCell"/>
</dbReference>
<evidence type="ECO:0000256" key="11">
    <source>
        <dbReference type="ARBA" id="ARBA00023172"/>
    </source>
</evidence>
<evidence type="ECO:0000256" key="12">
    <source>
        <dbReference type="ARBA" id="ARBA00023204"/>
    </source>
</evidence>
<sequence>MVDQRRVLCPENQGLADYVLQKMQEHEDKPKGLSENLEKTFVKAYRNVCDAKDSIDNLKDLSKIKGFGKWMVKLMQEYFVTGPEAVPGNRAGKKAKGTEPYRPRRNSAAYALLITLHRETANGKAFMRKQELMDAADASGLSHVPIAPEKGKGKAGLGQSKKEWYSGWSCMTTLIQKGLVVKSSNPAKYMLTVEGRNVADDCIVRSGLLNSVDILSDDEMDPVQQANIPPNQNSTSSFTMREEQPYVDARSRGQSSIPAGPSSRAQACQVDLEGSHAKKFRSYNVGSTLNPCSSGSSHAMKACSSSLASDGTEGVTTIPRLPPLRFGEAFEEAYDVILLLDDREQFATKRSRSIVDNICSVFKIKIEVRRLPVGDCIWIARHKYQQDEYVLDFIVERKNVDDMRSSIMDNRYKDQKLRLQRSGIKKLIYILEGDPNQSNTAESIKTACFTTEILEGFDVLRTNGLGETLRKYGYLTKSIYQYYKSRLNDDQSKVAASCPCFDDFGKRCQDLGKMTVSDVFAIQLMQIPQVTEEIAIAVLDKYKTLRSLASAYSKLDGNVSAQEEMLRNQSNNVICASASKNIYNRNHMYLSALYKSTQPSHLELPSENSQSEEEILLLNQRRTILLWNGSIPFAARKYVTLTMRNACAIERNPAARVSLKTARSKSTASSAVRRSTRSTSDGITSPPISHPAADSQVSGLSRGVPSSELSDPSQSPFFMHSADHPGLNIISLRLDDTNYDDWSYAMRISLDAKNKIGFIDGSLPRPLTTDPMFRSWSRCNSMVKSWLLNVVSPQIYRSILRMDDAADIWRDLCGRFHLTNLPRTYNLTQEIQDLRQGSMTLSEYYTRLKTLWNHLEGSEEPDEPCVCGKAARLQMKAERAKTVKFLAGLNDSYAIVRRQIIAKKVLSSLVEVYNILDQDDSQKVFSTASPPTAFQVSQVVPTQVDSQSPTVMYVQNGPNKGRPICSYCNRVGHIAERCYRKHGFPPGFTPKGKFADKAQKPSPIAAQVALSPSPAQSPVTIAGIPSNLSQDQLQNIIAHFSSQLSTSVATNPAASTSQTALDHSGISFSTSTYYFVGILAVSQHTLSNNTWVIDSGATHHVCHDRNLFSSMDTTVVNFVNLPTGPKVKISGVGLVRLNKDILLQNVLFIPEFRLNLLSISSLTSDIGSRVIFDPSCCEIQDPTKELMIGKGRRIGNLYVLDTESPSVSVNAVVDIGMWHKRMGHPSFSRLDVISDTLGTTRHKNKKLGFCHICHLAKQKKLSFLSENNICNSTFELLHIDIWGPFSVETVEGFKYFLTIVDDHSRATWIYLLKNKSDVLTVFPAFITRVENQYNTRVKAVRSDNAKELQFTQFYQDHGIVSYHSCPETPEQNSVVERKHQHILNVARALFFESKVPMSHWGDCVLTAVFLINRTPSQVLSNKTPYEVLTGKIPDYSRIRTFGCLCYASTSLQQRHKFQLRSRACVFLGYPSGYKGYKVMDLETNRVYISRHVEFHEDTFPLSGLQTEAVATGTPMNSLPSGTPIIPSLSSPQISPSTQISNHRVRKPPAHLNDYHCYSFDNDVTHHPISSFLSYSNLSPSYMLYINNITQIPIPQSYSEAKNSKEWCGAIDKEIGAMESTNTWEITTLPPGKKVVGCKWVFTLKFYADGTLERYKARIVAKGYTQKEGLDYKETFSPVAKMATVKMLLKISASKKWFLNQLDISNAFLNGDLEEDIYMRLPEGYADIKGASLPKNAVCRLKKSIYGLKQASRQWFLKFSASLIHLGFIKCHGDHTLFVHSHGNEFIAVLVYVDDIVIASTSEEGATQLTEALKQSFKLRELGPLKYFLGLEIARNSSGISICQRKYALELLTSSGMLGCKPSSVPMVPNQKLLKTDGELLEDKEMYRSLVGRLMYLTITRPDITFAVNKLCQFSSAPRTSHLTAVYKVLQYIKGTIGQGLFYSADPDLTLTGFADSDWASCQDSRRSTTGFAMFLGSSLISWRSKKQATVSRSSAEAEYRALALASCEISWLAILLSDLRIGTPSIPVLFSDSTAAIYIATNPVFHERTKHIEIDCHTVREKLDKGLLKMLHVKTEDQVADILTKPLFPQQCAHLQSKMSLCNIFVSS</sequence>
<dbReference type="Pfam" id="PF22936">
    <property type="entry name" value="Pol_BBD"/>
    <property type="match status" value="1"/>
</dbReference>
<dbReference type="GO" id="GO:0048257">
    <property type="term" value="F:3'-flap endonuclease activity"/>
    <property type="evidence" value="ECO:0007669"/>
    <property type="project" value="TreeGrafter"/>
</dbReference>
<comment type="subunit">
    <text evidence="15">Interacts with EME1.</text>
</comment>
<dbReference type="FunFam" id="3.40.50.10130:FF:000005">
    <property type="entry name" value="crossover junction endonuclease MUS81 isoform X1"/>
    <property type="match status" value="1"/>
</dbReference>
<protein>
    <recommendedName>
        <fullName evidence="4 15">Crossover junction endonuclease MUS81</fullName>
        <ecNumber evidence="15">3.1.22.-</ecNumber>
    </recommendedName>
</protein>
<evidence type="ECO:0000256" key="10">
    <source>
        <dbReference type="ARBA" id="ARBA00022842"/>
    </source>
</evidence>
<dbReference type="InterPro" id="IPR025724">
    <property type="entry name" value="GAG-pre-integrase_dom"/>
</dbReference>
<name>A0A8T1YDE4_9BRAS</name>
<dbReference type="InterPro" id="IPR047416">
    <property type="entry name" value="XPF_nuclease_Mus81"/>
</dbReference>
<keyword evidence="11 15" id="KW-0233">DNA recombination</keyword>
<dbReference type="InterPro" id="IPR057670">
    <property type="entry name" value="SH3_retrovirus"/>
</dbReference>
<organism evidence="18 19">
    <name type="scientific">Arabidopsis thaliana x Arabidopsis arenosa</name>
    <dbReference type="NCBI Taxonomy" id="1240361"/>
    <lineage>
        <taxon>Eukaryota</taxon>
        <taxon>Viridiplantae</taxon>
        <taxon>Streptophyta</taxon>
        <taxon>Embryophyta</taxon>
        <taxon>Tracheophyta</taxon>
        <taxon>Spermatophyta</taxon>
        <taxon>Magnoliopsida</taxon>
        <taxon>eudicotyledons</taxon>
        <taxon>Gunneridae</taxon>
        <taxon>Pentapetalae</taxon>
        <taxon>rosids</taxon>
        <taxon>malvids</taxon>
        <taxon>Brassicales</taxon>
        <taxon>Brassicaceae</taxon>
        <taxon>Camelineae</taxon>
        <taxon>Arabidopsis</taxon>
    </lineage>
</organism>
<evidence type="ECO:0000313" key="19">
    <source>
        <dbReference type="Proteomes" id="UP000694240"/>
    </source>
</evidence>
<dbReference type="CDD" id="cd09272">
    <property type="entry name" value="RNase_HI_RT_Ty1"/>
    <property type="match status" value="1"/>
</dbReference>
<keyword evidence="12 15" id="KW-0234">DNA repair</keyword>
<feature type="region of interest" description="Disordered" evidence="16">
    <location>
        <begin position="222"/>
        <end position="262"/>
    </location>
</feature>
<evidence type="ECO:0000256" key="15">
    <source>
        <dbReference type="RuleBase" id="RU369042"/>
    </source>
</evidence>
<dbReference type="GO" id="GO:0003677">
    <property type="term" value="F:DNA binding"/>
    <property type="evidence" value="ECO:0007669"/>
    <property type="project" value="UniProtKB-UniRule"/>
</dbReference>
<dbReference type="InterPro" id="IPR001584">
    <property type="entry name" value="Integrase_cat-core"/>
</dbReference>
<keyword evidence="5 15" id="KW-0540">Nuclease</keyword>
<feature type="region of interest" description="Disordered" evidence="16">
    <location>
        <begin position="658"/>
        <end position="715"/>
    </location>
</feature>
<evidence type="ECO:0000256" key="13">
    <source>
        <dbReference type="ARBA" id="ARBA00023242"/>
    </source>
</evidence>
<proteinExistence type="inferred from homology"/>
<evidence type="ECO:0000256" key="8">
    <source>
        <dbReference type="ARBA" id="ARBA00022763"/>
    </source>
</evidence>
<dbReference type="CDD" id="cd20074">
    <property type="entry name" value="XPF_nuclease_Mus81"/>
    <property type="match status" value="1"/>
</dbReference>
<evidence type="ECO:0000259" key="17">
    <source>
        <dbReference type="PROSITE" id="PS50994"/>
    </source>
</evidence>
<dbReference type="InterPro" id="IPR047417">
    <property type="entry name" value="WHD_MUS81"/>
</dbReference>
<evidence type="ECO:0000256" key="9">
    <source>
        <dbReference type="ARBA" id="ARBA00022801"/>
    </source>
</evidence>
<evidence type="ECO:0000256" key="4">
    <source>
        <dbReference type="ARBA" id="ARBA00017114"/>
    </source>
</evidence>
<feature type="compositionally biased region" description="Low complexity" evidence="16">
    <location>
        <begin position="664"/>
        <end position="680"/>
    </location>
</feature>
<keyword evidence="19" id="KW-1185">Reference proteome</keyword>
<dbReference type="GO" id="GO:0046872">
    <property type="term" value="F:metal ion binding"/>
    <property type="evidence" value="ECO:0007669"/>
    <property type="project" value="UniProtKB-UniRule"/>
</dbReference>
<dbReference type="Pfam" id="PF03732">
    <property type="entry name" value="Retrotrans_gag"/>
    <property type="match status" value="1"/>
</dbReference>
<keyword evidence="10 15" id="KW-0460">Magnesium</keyword>
<dbReference type="FunFam" id="1.10.10.10:FF:000307">
    <property type="entry name" value="Crossover junction endonuclease MUS81"/>
    <property type="match status" value="1"/>
</dbReference>
<feature type="compositionally biased region" description="Polar residues" evidence="16">
    <location>
        <begin position="224"/>
        <end position="239"/>
    </location>
</feature>
<evidence type="ECO:0000256" key="16">
    <source>
        <dbReference type="SAM" id="MobiDB-lite"/>
    </source>
</evidence>
<dbReference type="GO" id="GO:0048476">
    <property type="term" value="C:Holliday junction resolvase complex"/>
    <property type="evidence" value="ECO:0007669"/>
    <property type="project" value="UniProtKB-UniRule"/>
</dbReference>
<dbReference type="InterPro" id="IPR054722">
    <property type="entry name" value="PolX-like_BBD"/>
</dbReference>
<comment type="caution">
    <text evidence="18">The sequence shown here is derived from an EMBL/GenBank/DDBJ whole genome shotgun (WGS) entry which is preliminary data.</text>
</comment>
<evidence type="ECO:0000256" key="14">
    <source>
        <dbReference type="ARBA" id="ARBA00023254"/>
    </source>
</evidence>
<keyword evidence="7 15" id="KW-0255">Endonuclease</keyword>
<dbReference type="Pfam" id="PF25597">
    <property type="entry name" value="SH3_retrovirus"/>
    <property type="match status" value="1"/>
</dbReference>
<dbReference type="GO" id="GO:0008821">
    <property type="term" value="F:crossover junction DNA endonuclease activity"/>
    <property type="evidence" value="ECO:0007669"/>
    <property type="project" value="UniProtKB-UniRule"/>
</dbReference>
<comment type="function">
    <text evidence="15">Interacts with EME1 to form a DNA structure-specific endonuclease with substrate preference for branched DNA structures with a 5'-end at the branch nick. Typical substrates include 3'-flap structures, D-loops, replication forks and nicked Holliday junctions. May be required in mitosis for the processing of stalled or collapsed replication fork intermediates. May be required in meiosis for the repair of meiosis-specific double strand breaks subsequent to single-end invasion (SEI).</text>
</comment>
<dbReference type="PANTHER" id="PTHR13451">
    <property type="entry name" value="CLASS II CROSSOVER JUNCTION ENDONUCLEASE MUS81"/>
    <property type="match status" value="1"/>
</dbReference>
<dbReference type="Pfam" id="PF02732">
    <property type="entry name" value="ERCC4"/>
    <property type="match status" value="1"/>
</dbReference>
<keyword evidence="14" id="KW-0469">Meiosis</keyword>
<evidence type="ECO:0000313" key="18">
    <source>
        <dbReference type="EMBL" id="KAG7543913.1"/>
    </source>
</evidence>
<dbReference type="PANTHER" id="PTHR13451:SF0">
    <property type="entry name" value="CROSSOVER JUNCTION ENDONUCLEASE MUS81"/>
    <property type="match status" value="1"/>
</dbReference>
<gene>
    <name evidence="18" type="ORF">ISN45_Aa07g037880</name>
</gene>
<feature type="domain" description="Integrase catalytic" evidence="17">
    <location>
        <begin position="1269"/>
        <end position="1432"/>
    </location>
</feature>
<dbReference type="InterPro" id="IPR006166">
    <property type="entry name" value="ERCC4_domain"/>
</dbReference>
<keyword evidence="8 15" id="KW-0227">DNA damage</keyword>
<dbReference type="InterPro" id="IPR005162">
    <property type="entry name" value="Retrotrans_gag_dom"/>
</dbReference>
<dbReference type="CDD" id="cd21036">
    <property type="entry name" value="WH_MUS81"/>
    <property type="match status" value="1"/>
</dbReference>
<comment type="similarity">
    <text evidence="3 15">Belongs to the XPF family.</text>
</comment>
<dbReference type="InterPro" id="IPR029472">
    <property type="entry name" value="Copia-like_N"/>
</dbReference>
<evidence type="ECO:0000256" key="3">
    <source>
        <dbReference type="ARBA" id="ARBA00010015"/>
    </source>
</evidence>
<dbReference type="GO" id="GO:0031573">
    <property type="term" value="P:mitotic intra-S DNA damage checkpoint signaling"/>
    <property type="evidence" value="ECO:0007669"/>
    <property type="project" value="TreeGrafter"/>
</dbReference>